<keyword evidence="3 10" id="KW-0378">Hydrolase</keyword>
<keyword evidence="5 10" id="KW-0067">ATP-binding</keyword>
<dbReference type="InterPro" id="IPR014001">
    <property type="entry name" value="Helicase_ATP-bd"/>
</dbReference>
<dbReference type="CDD" id="cd18787">
    <property type="entry name" value="SF2_C_DEAD"/>
    <property type="match status" value="1"/>
</dbReference>
<dbReference type="CDD" id="cd17957">
    <property type="entry name" value="DEADc_DDX52"/>
    <property type="match status" value="1"/>
</dbReference>
<feature type="compositionally biased region" description="Basic and acidic residues" evidence="11">
    <location>
        <begin position="597"/>
        <end position="606"/>
    </location>
</feature>
<keyword evidence="14" id="KW-1185">Reference proteome</keyword>
<feature type="region of interest" description="Disordered" evidence="11">
    <location>
        <begin position="533"/>
        <end position="619"/>
    </location>
</feature>
<proteinExistence type="inferred from homology"/>
<evidence type="ECO:0000256" key="2">
    <source>
        <dbReference type="ARBA" id="ARBA00022741"/>
    </source>
</evidence>
<dbReference type="InterPro" id="IPR001650">
    <property type="entry name" value="Helicase_C-like"/>
</dbReference>
<dbReference type="EC" id="3.6.4.13" evidence="1"/>
<dbReference type="PANTHER" id="PTHR47959">
    <property type="entry name" value="ATP-DEPENDENT RNA HELICASE RHLE-RELATED"/>
    <property type="match status" value="1"/>
</dbReference>
<evidence type="ECO:0000259" key="12">
    <source>
        <dbReference type="PROSITE" id="PS51192"/>
    </source>
</evidence>
<feature type="compositionally biased region" description="Basic residues" evidence="11">
    <location>
        <begin position="607"/>
        <end position="619"/>
    </location>
</feature>
<evidence type="ECO:0000256" key="5">
    <source>
        <dbReference type="ARBA" id="ARBA00022840"/>
    </source>
</evidence>
<protein>
    <recommendedName>
        <fullName evidence="8">Probable ATP-dependent RNA helicase DDX52</fullName>
        <ecNumber evidence="1">3.6.4.13</ecNumber>
    </recommendedName>
</protein>
<dbReference type="InterPro" id="IPR050079">
    <property type="entry name" value="DEAD_box_RNA_helicase"/>
</dbReference>
<evidence type="ECO:0000256" key="9">
    <source>
        <dbReference type="ARBA" id="ARBA00047984"/>
    </source>
</evidence>
<dbReference type="Gene3D" id="3.40.50.300">
    <property type="entry name" value="P-loop containing nucleotide triphosphate hydrolases"/>
    <property type="match status" value="2"/>
</dbReference>
<dbReference type="SUPFAM" id="SSF52540">
    <property type="entry name" value="P-loop containing nucleoside triphosphate hydrolases"/>
    <property type="match status" value="1"/>
</dbReference>
<reference evidence="15" key="1">
    <citation type="submission" date="2025-08" db="UniProtKB">
        <authorList>
            <consortium name="RefSeq"/>
        </authorList>
    </citation>
    <scope>IDENTIFICATION</scope>
    <source>
        <strain evidence="15">14028-0561.14</strain>
        <tissue evidence="15">Whole fly</tissue>
    </source>
</reference>
<dbReference type="SMART" id="SM00490">
    <property type="entry name" value="HELICc"/>
    <property type="match status" value="1"/>
</dbReference>
<evidence type="ECO:0000259" key="13">
    <source>
        <dbReference type="PROSITE" id="PS51194"/>
    </source>
</evidence>
<evidence type="ECO:0000256" key="8">
    <source>
        <dbReference type="ARBA" id="ARBA00044533"/>
    </source>
</evidence>
<evidence type="ECO:0000313" key="14">
    <source>
        <dbReference type="Proteomes" id="UP001652661"/>
    </source>
</evidence>
<dbReference type="GO" id="GO:0003723">
    <property type="term" value="F:RNA binding"/>
    <property type="evidence" value="ECO:0007669"/>
    <property type="project" value="UniProtKB-KW"/>
</dbReference>
<evidence type="ECO:0000256" key="6">
    <source>
        <dbReference type="ARBA" id="ARBA00022884"/>
    </source>
</evidence>
<dbReference type="Pfam" id="PF00271">
    <property type="entry name" value="Helicase_C"/>
    <property type="match status" value="1"/>
</dbReference>
<dbReference type="Pfam" id="PF00270">
    <property type="entry name" value="DEAD"/>
    <property type="match status" value="1"/>
</dbReference>
<dbReference type="OrthoDB" id="360161at2759"/>
<evidence type="ECO:0000256" key="7">
    <source>
        <dbReference type="ARBA" id="ARBA00024355"/>
    </source>
</evidence>
<keyword evidence="6" id="KW-0694">RNA-binding</keyword>
<dbReference type="GO" id="GO:0003724">
    <property type="term" value="F:RNA helicase activity"/>
    <property type="evidence" value="ECO:0007669"/>
    <property type="project" value="UniProtKB-EC"/>
</dbReference>
<dbReference type="GeneID" id="108080559"/>
<dbReference type="PANTHER" id="PTHR47959:SF15">
    <property type="entry name" value="RNA HELICASE"/>
    <property type="match status" value="1"/>
</dbReference>
<dbReference type="InterPro" id="IPR000629">
    <property type="entry name" value="RNA-helicase_DEAD-box_CS"/>
</dbReference>
<feature type="domain" description="Helicase C-terminal" evidence="13">
    <location>
        <begin position="367"/>
        <end position="531"/>
    </location>
</feature>
<evidence type="ECO:0000256" key="4">
    <source>
        <dbReference type="ARBA" id="ARBA00022806"/>
    </source>
</evidence>
<keyword evidence="4 10" id="KW-0347">Helicase</keyword>
<dbReference type="GO" id="GO:0016787">
    <property type="term" value="F:hydrolase activity"/>
    <property type="evidence" value="ECO:0007669"/>
    <property type="project" value="UniProtKB-KW"/>
</dbReference>
<dbReference type="GO" id="GO:0005829">
    <property type="term" value="C:cytosol"/>
    <property type="evidence" value="ECO:0007669"/>
    <property type="project" value="TreeGrafter"/>
</dbReference>
<dbReference type="PROSITE" id="PS51192">
    <property type="entry name" value="HELICASE_ATP_BIND_1"/>
    <property type="match status" value="1"/>
</dbReference>
<evidence type="ECO:0000256" key="11">
    <source>
        <dbReference type="SAM" id="MobiDB-lite"/>
    </source>
</evidence>
<sequence>MHLRDLAIPPLSRNQNKCTCVVFKKNFRKTMDEHDIFKLITAGVRFTKRPKTTPSKTQPQPVSKDSQQAEKVKKEVKRKQDDDTTEFRLLSDDTSQSKPKKRKEAKKLSAEELKHQRATEQVNETRKQHNISVLGKNVPAPVTSFEALLKDHKMLPRLQQNLLGREFAQPTPIQMQALPVLLQRRALMACAPTGSGKTLAFLTPIIDGLRAHKTTGLRALVLAPTRELAQQIYRECAELTRETGLRTHFISKVSEAKQKQGAECKQRYDILVSTPNRVRFLLQQQPPLLDLSHVEWFVLDEADRLMEEGKNNFKEQLDDIYAACSHPTKCVAFFSATYTVPVAKWALRHLKNLVRVTIGVQNSATDTVQQELLFVGSESGKLVAMRDLVRQGLEPPVLVFVQSKERAKQLFEELLYDGINVDVIHAERSQHQRDNCVRAFREGSIWVLICTELMGRGIDFKGVNLVINYDFPPTTISYIHRIGRTGRAGRPGRAITFFTQDDTANLRSVAQIIKNSGGSVPEYMLQMKKVRKSEAKMRAKKPLDREDITTKIRPEVKNKEDPKSTKLKKVEKVEHILKKRPVEKNGTNSKLKKLKEIKKNLKEPKGKKGNFSKTKKAKK</sequence>
<dbReference type="InterPro" id="IPR027417">
    <property type="entry name" value="P-loop_NTPase"/>
</dbReference>
<gene>
    <name evidence="15" type="primary">ais</name>
</gene>
<dbReference type="RefSeq" id="XP_017030854.3">
    <property type="nucleotide sequence ID" value="XM_017175365.3"/>
</dbReference>
<evidence type="ECO:0000313" key="15">
    <source>
        <dbReference type="RefSeq" id="XP_017030854.3"/>
    </source>
</evidence>
<keyword evidence="2 10" id="KW-0547">Nucleotide-binding</keyword>
<feature type="compositionally biased region" description="Basic and acidic residues" evidence="11">
    <location>
        <begin position="533"/>
        <end position="583"/>
    </location>
</feature>
<accession>A0A6P4J6X2</accession>
<feature type="region of interest" description="Disordered" evidence="11">
    <location>
        <begin position="48"/>
        <end position="128"/>
    </location>
</feature>
<organism evidence="14 15">
    <name type="scientific">Drosophila kikkawai</name>
    <name type="common">Fruit fly</name>
    <dbReference type="NCBI Taxonomy" id="30033"/>
    <lineage>
        <taxon>Eukaryota</taxon>
        <taxon>Metazoa</taxon>
        <taxon>Ecdysozoa</taxon>
        <taxon>Arthropoda</taxon>
        <taxon>Hexapoda</taxon>
        <taxon>Insecta</taxon>
        <taxon>Pterygota</taxon>
        <taxon>Neoptera</taxon>
        <taxon>Endopterygota</taxon>
        <taxon>Diptera</taxon>
        <taxon>Brachycera</taxon>
        <taxon>Muscomorpha</taxon>
        <taxon>Ephydroidea</taxon>
        <taxon>Drosophilidae</taxon>
        <taxon>Drosophila</taxon>
        <taxon>Sophophora</taxon>
    </lineage>
</organism>
<dbReference type="GO" id="GO:0005730">
    <property type="term" value="C:nucleolus"/>
    <property type="evidence" value="ECO:0007669"/>
    <property type="project" value="UniProtKB-SubCell"/>
</dbReference>
<feature type="compositionally biased region" description="Low complexity" evidence="11">
    <location>
        <begin position="52"/>
        <end position="61"/>
    </location>
</feature>
<dbReference type="PROSITE" id="PS51194">
    <property type="entry name" value="HELICASE_CTER"/>
    <property type="match status" value="1"/>
</dbReference>
<dbReference type="Proteomes" id="UP001652661">
    <property type="component" value="Chromosome 3L"/>
</dbReference>
<evidence type="ECO:0000256" key="1">
    <source>
        <dbReference type="ARBA" id="ARBA00012552"/>
    </source>
</evidence>
<name>A0A6P4J6X2_DROKI</name>
<dbReference type="PROSITE" id="PS00039">
    <property type="entry name" value="DEAD_ATP_HELICASE"/>
    <property type="match status" value="1"/>
</dbReference>
<comment type="catalytic activity">
    <reaction evidence="9">
        <text>ATP + H2O = ADP + phosphate + H(+)</text>
        <dbReference type="Rhea" id="RHEA:13065"/>
        <dbReference type="ChEBI" id="CHEBI:15377"/>
        <dbReference type="ChEBI" id="CHEBI:15378"/>
        <dbReference type="ChEBI" id="CHEBI:30616"/>
        <dbReference type="ChEBI" id="CHEBI:43474"/>
        <dbReference type="ChEBI" id="CHEBI:456216"/>
        <dbReference type="EC" id="3.6.4.13"/>
    </reaction>
</comment>
<feature type="compositionally biased region" description="Basic and acidic residues" evidence="11">
    <location>
        <begin position="67"/>
        <end position="91"/>
    </location>
</feature>
<dbReference type="InterPro" id="IPR044764">
    <property type="entry name" value="DDX52/Rok1_DEADc"/>
</dbReference>
<dbReference type="GO" id="GO:0030490">
    <property type="term" value="P:maturation of SSU-rRNA"/>
    <property type="evidence" value="ECO:0007669"/>
    <property type="project" value="InterPro"/>
</dbReference>
<feature type="domain" description="Helicase ATP-binding" evidence="12">
    <location>
        <begin position="178"/>
        <end position="356"/>
    </location>
</feature>
<evidence type="ECO:0000256" key="10">
    <source>
        <dbReference type="RuleBase" id="RU000492"/>
    </source>
</evidence>
<dbReference type="InterPro" id="IPR011545">
    <property type="entry name" value="DEAD/DEAH_box_helicase_dom"/>
</dbReference>
<feature type="compositionally biased region" description="Basic and acidic residues" evidence="11">
    <location>
        <begin position="106"/>
        <end position="127"/>
    </location>
</feature>
<dbReference type="AlphaFoldDB" id="A0A6P4J6X2"/>
<comment type="similarity">
    <text evidence="7">Belongs to the DEAD box helicase family. DDX52/ROK1 subfamily.</text>
</comment>
<dbReference type="GO" id="GO:0005524">
    <property type="term" value="F:ATP binding"/>
    <property type="evidence" value="ECO:0007669"/>
    <property type="project" value="UniProtKB-KW"/>
</dbReference>
<evidence type="ECO:0000256" key="3">
    <source>
        <dbReference type="ARBA" id="ARBA00022801"/>
    </source>
</evidence>
<dbReference type="SMART" id="SM00487">
    <property type="entry name" value="DEXDc"/>
    <property type="match status" value="1"/>
</dbReference>